<dbReference type="SUPFAM" id="SSF50978">
    <property type="entry name" value="WD40 repeat-like"/>
    <property type="match status" value="1"/>
</dbReference>
<feature type="compositionally biased region" description="Acidic residues" evidence="4">
    <location>
        <begin position="568"/>
        <end position="577"/>
    </location>
</feature>
<dbReference type="InterPro" id="IPR051959">
    <property type="entry name" value="PAK1-Kinase_Regulator"/>
</dbReference>
<proteinExistence type="predicted"/>
<gene>
    <name evidence="5" type="ORF">L873DRAFT_243002</name>
</gene>
<keyword evidence="2" id="KW-0677">Repeat</keyword>
<dbReference type="PANTHER" id="PTHR44675">
    <property type="entry name" value="PAK1 INTERACTING PROTEIN 1"/>
    <property type="match status" value="1"/>
</dbReference>
<dbReference type="InterPro" id="IPR015943">
    <property type="entry name" value="WD40/YVTN_repeat-like_dom_sf"/>
</dbReference>
<dbReference type="PANTHER" id="PTHR44675:SF1">
    <property type="entry name" value="P21-ACTIVATED PROTEIN KINASE-INTERACTING PROTEIN 1"/>
    <property type="match status" value="1"/>
</dbReference>
<dbReference type="STRING" id="1336337.A0A3N4J1Q4"/>
<dbReference type="InterPro" id="IPR001680">
    <property type="entry name" value="WD40_rpt"/>
</dbReference>
<dbReference type="PROSITE" id="PS00678">
    <property type="entry name" value="WD_REPEATS_1"/>
    <property type="match status" value="1"/>
</dbReference>
<keyword evidence="1 3" id="KW-0853">WD repeat</keyword>
<feature type="repeat" description="WD" evidence="3">
    <location>
        <begin position="487"/>
        <end position="509"/>
    </location>
</feature>
<name>A0A3N4J1Q4_9PEZI</name>
<organism evidence="5 6">
    <name type="scientific">Choiromyces venosus 120613-1</name>
    <dbReference type="NCBI Taxonomy" id="1336337"/>
    <lineage>
        <taxon>Eukaryota</taxon>
        <taxon>Fungi</taxon>
        <taxon>Dikarya</taxon>
        <taxon>Ascomycota</taxon>
        <taxon>Pezizomycotina</taxon>
        <taxon>Pezizomycetes</taxon>
        <taxon>Pezizales</taxon>
        <taxon>Tuberaceae</taxon>
        <taxon>Choiromyces</taxon>
    </lineage>
</organism>
<reference evidence="5 6" key="1">
    <citation type="journal article" date="2018" name="Nat. Ecol. Evol.">
        <title>Pezizomycetes genomes reveal the molecular basis of ectomycorrhizal truffle lifestyle.</title>
        <authorList>
            <person name="Murat C."/>
            <person name="Payen T."/>
            <person name="Noel B."/>
            <person name="Kuo A."/>
            <person name="Morin E."/>
            <person name="Chen J."/>
            <person name="Kohler A."/>
            <person name="Krizsan K."/>
            <person name="Balestrini R."/>
            <person name="Da Silva C."/>
            <person name="Montanini B."/>
            <person name="Hainaut M."/>
            <person name="Levati E."/>
            <person name="Barry K.W."/>
            <person name="Belfiori B."/>
            <person name="Cichocki N."/>
            <person name="Clum A."/>
            <person name="Dockter R.B."/>
            <person name="Fauchery L."/>
            <person name="Guy J."/>
            <person name="Iotti M."/>
            <person name="Le Tacon F."/>
            <person name="Lindquist E.A."/>
            <person name="Lipzen A."/>
            <person name="Malagnac F."/>
            <person name="Mello A."/>
            <person name="Molinier V."/>
            <person name="Miyauchi S."/>
            <person name="Poulain J."/>
            <person name="Riccioni C."/>
            <person name="Rubini A."/>
            <person name="Sitrit Y."/>
            <person name="Splivallo R."/>
            <person name="Traeger S."/>
            <person name="Wang M."/>
            <person name="Zifcakova L."/>
            <person name="Wipf D."/>
            <person name="Zambonelli A."/>
            <person name="Paolocci F."/>
            <person name="Nowrousian M."/>
            <person name="Ottonello S."/>
            <person name="Baldrian P."/>
            <person name="Spatafora J.W."/>
            <person name="Henrissat B."/>
            <person name="Nagy L.G."/>
            <person name="Aury J.M."/>
            <person name="Wincker P."/>
            <person name="Grigoriev I.V."/>
            <person name="Bonfante P."/>
            <person name="Martin F.M."/>
        </authorList>
    </citation>
    <scope>NUCLEOTIDE SEQUENCE [LARGE SCALE GENOMIC DNA]</scope>
    <source>
        <strain evidence="5 6">120613-1</strain>
    </source>
</reference>
<sequence length="577" mass="62381">MPSFLLCASASSHVMKSWRKISHTGRIIQGVISSSSTSIIAITGNLHLATNAHPFETMAKRKRHTPPTATDASTAAVNNNTPIIAAGNAITPPHPALAPQQTSDSSLSPFNFQVITGSYDKVLHGFIVTIPFSPPSSPSSDSSTPKENDAISLPATFTDSFLFTAHTAPIRTLTISPPSANVLQKRILATSSADEHINLYTLSSALPPVNFQKLKKATSTLTASNPKNKNLGVLSHHLNTPTAIIFTPNRSKIITAGLDAQIHILRTRDWAPLSMLKCPKPKPKPINYAADYGEGYGPRIDTFNSEATYGGGAGGINDIALHPSQKILLSVGKSTRQVRMWNLMTGRKAGILALSKEDVPPIFGSEGMKVEWGKSGEEYAIAFERGVVVFGMDSKPRCRIRTTPISKVHQIRYINLPTTITQNKKDVDEEEVLTISTEDGRVLFYSTADPVSLDSPKLIGFLGGRSIGMPGRVKDFDTIAVNGSFHLITGGTDGVVRIWDLGKDSEKDTHEMKKVRIDGGEGRQIGCLVGIYETERRITCLGVMEMGGEGIEEEEDVEMSDKNSSSSDGEDEDEDDE</sequence>
<dbReference type="InterPro" id="IPR036322">
    <property type="entry name" value="WD40_repeat_dom_sf"/>
</dbReference>
<evidence type="ECO:0000256" key="4">
    <source>
        <dbReference type="SAM" id="MobiDB-lite"/>
    </source>
</evidence>
<accession>A0A3N4J1Q4</accession>
<evidence type="ECO:0000256" key="2">
    <source>
        <dbReference type="ARBA" id="ARBA00022737"/>
    </source>
</evidence>
<keyword evidence="6" id="KW-1185">Reference proteome</keyword>
<dbReference type="SMART" id="SM00320">
    <property type="entry name" value="WD40"/>
    <property type="match status" value="4"/>
</dbReference>
<dbReference type="Gene3D" id="2.130.10.10">
    <property type="entry name" value="YVTN repeat-like/Quinoprotein amine dehydrogenase"/>
    <property type="match status" value="2"/>
</dbReference>
<evidence type="ECO:0000256" key="1">
    <source>
        <dbReference type="ARBA" id="ARBA00022574"/>
    </source>
</evidence>
<dbReference type="InterPro" id="IPR019775">
    <property type="entry name" value="WD40_repeat_CS"/>
</dbReference>
<protein>
    <submittedName>
        <fullName evidence="5">WD40 repeat-like protein</fullName>
    </submittedName>
</protein>
<dbReference type="Pfam" id="PF00400">
    <property type="entry name" value="WD40"/>
    <property type="match status" value="1"/>
</dbReference>
<dbReference type="EMBL" id="ML120481">
    <property type="protein sequence ID" value="RPA92086.1"/>
    <property type="molecule type" value="Genomic_DNA"/>
</dbReference>
<dbReference type="Proteomes" id="UP000276215">
    <property type="component" value="Unassembled WGS sequence"/>
</dbReference>
<evidence type="ECO:0000313" key="5">
    <source>
        <dbReference type="EMBL" id="RPA92086.1"/>
    </source>
</evidence>
<dbReference type="OrthoDB" id="308449at2759"/>
<dbReference type="AlphaFoldDB" id="A0A3N4J1Q4"/>
<dbReference type="PROSITE" id="PS50082">
    <property type="entry name" value="WD_REPEATS_2"/>
    <property type="match status" value="1"/>
</dbReference>
<evidence type="ECO:0000313" key="6">
    <source>
        <dbReference type="Proteomes" id="UP000276215"/>
    </source>
</evidence>
<evidence type="ECO:0000256" key="3">
    <source>
        <dbReference type="PROSITE-ProRule" id="PRU00221"/>
    </source>
</evidence>
<feature type="region of interest" description="Disordered" evidence="4">
    <location>
        <begin position="549"/>
        <end position="577"/>
    </location>
</feature>